<evidence type="ECO:0000313" key="2">
    <source>
        <dbReference type="Proteomes" id="UP000290378"/>
    </source>
</evidence>
<dbReference type="RefSeq" id="WP_129013223.1">
    <property type="nucleotide sequence ID" value="NZ_CBCSEI010000005.1"/>
</dbReference>
<dbReference type="InterPro" id="IPR025508">
    <property type="entry name" value="DUF4395"/>
</dbReference>
<keyword evidence="2" id="KW-1185">Reference proteome</keyword>
<sequence>MKNSLFSNGEIVEGYQVAVLNENEVRAAAGILFLFAIISFMNSWLLGEFLYTKIFVVAFLIEFFIRVLIDPKYAPTLILAKLITREQKPFYTGAIQKKWAWSLGLVLAIMMFYLIVLNDIKGPINLFTCLLCLTLLFFEAAFGICLGCKIHKFFNKNSIEDCPSGKCEVSKIQNIQKVNLIQITIFLLFLLSIYFISQALTPKEIVKVEPTITMQEQTADATETKKEDCQPPQWAIDMGHGEKWKLHHGCK</sequence>
<gene>
    <name evidence="1" type="ORF">CP963_05425</name>
</gene>
<evidence type="ECO:0000313" key="1">
    <source>
        <dbReference type="EMBL" id="RXI42003.1"/>
    </source>
</evidence>
<reference evidence="1 2" key="1">
    <citation type="submission" date="2017-09" db="EMBL/GenBank/DDBJ databases">
        <title>Genomics of the genus Arcobacter.</title>
        <authorList>
            <person name="Perez-Cataluna A."/>
            <person name="Figueras M.J."/>
            <person name="Salas-Masso N."/>
        </authorList>
    </citation>
    <scope>NUCLEOTIDE SEQUENCE [LARGE SCALE GENOMIC DNA]</scope>
    <source>
        <strain evidence="1 2">CECT 7834</strain>
    </source>
</reference>
<dbReference type="EMBL" id="NXII01000005">
    <property type="protein sequence ID" value="RXI42003.1"/>
    <property type="molecule type" value="Genomic_DNA"/>
</dbReference>
<proteinExistence type="predicted"/>
<dbReference type="Pfam" id="PF14340">
    <property type="entry name" value="DUF4395"/>
    <property type="match status" value="1"/>
</dbReference>
<dbReference type="Proteomes" id="UP000290378">
    <property type="component" value="Unassembled WGS sequence"/>
</dbReference>
<dbReference type="AlphaFoldDB" id="A0A6M8NR19"/>
<comment type="caution">
    <text evidence="1">The sequence shown here is derived from an EMBL/GenBank/DDBJ whole genome shotgun (WGS) entry which is preliminary data.</text>
</comment>
<organism evidence="1 2">
    <name type="scientific">Arcobacter cloacae</name>
    <dbReference type="NCBI Taxonomy" id="1054034"/>
    <lineage>
        <taxon>Bacteria</taxon>
        <taxon>Pseudomonadati</taxon>
        <taxon>Campylobacterota</taxon>
        <taxon>Epsilonproteobacteria</taxon>
        <taxon>Campylobacterales</taxon>
        <taxon>Arcobacteraceae</taxon>
        <taxon>Arcobacter</taxon>
    </lineage>
</organism>
<protein>
    <submittedName>
        <fullName evidence="1">Uncharacterized protein</fullName>
    </submittedName>
</protein>
<accession>A0A6M8NR19</accession>
<name>A0A6M8NR19_9BACT</name>